<feature type="region of interest" description="Disordered" evidence="1">
    <location>
        <begin position="227"/>
        <end position="261"/>
    </location>
</feature>
<dbReference type="OrthoDB" id="7173339at2"/>
<dbReference type="Pfam" id="PF09976">
    <property type="entry name" value="TPR_21"/>
    <property type="match status" value="1"/>
</dbReference>
<comment type="caution">
    <text evidence="4">The sequence shown here is derived from an EMBL/GenBank/DDBJ whole genome shotgun (WGS) entry which is preliminary data.</text>
</comment>
<reference evidence="4 5" key="1">
    <citation type="submission" date="2019-07" db="EMBL/GenBank/DDBJ databases">
        <title>Whole genome shotgun sequence of Rhodospirillum oryzae NBRC 107573.</title>
        <authorList>
            <person name="Hosoyama A."/>
            <person name="Uohara A."/>
            <person name="Ohji S."/>
            <person name="Ichikawa N."/>
        </authorList>
    </citation>
    <scope>NUCLEOTIDE SEQUENCE [LARGE SCALE GENOMIC DNA]</scope>
    <source>
        <strain evidence="4 5">NBRC 107573</strain>
    </source>
</reference>
<feature type="compositionally biased region" description="Low complexity" evidence="1">
    <location>
        <begin position="227"/>
        <end position="255"/>
    </location>
</feature>
<keyword evidence="2" id="KW-0812">Transmembrane</keyword>
<keyword evidence="5" id="KW-1185">Reference proteome</keyword>
<evidence type="ECO:0000259" key="3">
    <source>
        <dbReference type="Pfam" id="PF09976"/>
    </source>
</evidence>
<feature type="domain" description="Ancillary SecYEG translocon subunit/Cell division coordinator CpoB TPR" evidence="3">
    <location>
        <begin position="33"/>
        <end position="146"/>
    </location>
</feature>
<sequence length="261" mass="26732">MVKPTTPIVDPQQEALFREVEEDLRHDRLVALWKRFGGLVLAGAVLLVVAVAGAQGWRAWQADRQVEAAAAFEAADALIARGDRDGAQAALARVADEGVSGIAPLAALRRAALLAEDGKTAEAVAAYRALIDKRGVDPVFRDTARLLAALHGLALLPANEIESLLTPLRGGESPWRPLAEEIAAQAALQGGDRDTGLTLLAGLSEDRMAPPDLRERAGALLEALGGAPASAAPASAAPAPAAPGDSAPAAADAPATGRTSP</sequence>
<dbReference type="InterPro" id="IPR011990">
    <property type="entry name" value="TPR-like_helical_dom_sf"/>
</dbReference>
<dbReference type="RefSeq" id="WP_147164483.1">
    <property type="nucleotide sequence ID" value="NZ_BJZO01000080.1"/>
</dbReference>
<dbReference type="AlphaFoldDB" id="A0A512HAJ2"/>
<accession>A0A512HAJ2</accession>
<evidence type="ECO:0000256" key="2">
    <source>
        <dbReference type="SAM" id="Phobius"/>
    </source>
</evidence>
<proteinExistence type="predicted"/>
<protein>
    <recommendedName>
        <fullName evidence="3">Ancillary SecYEG translocon subunit/Cell division coordinator CpoB TPR domain-containing protein</fullName>
    </recommendedName>
</protein>
<evidence type="ECO:0000313" key="5">
    <source>
        <dbReference type="Proteomes" id="UP000321567"/>
    </source>
</evidence>
<evidence type="ECO:0000256" key="1">
    <source>
        <dbReference type="SAM" id="MobiDB-lite"/>
    </source>
</evidence>
<keyword evidence="2" id="KW-0472">Membrane</keyword>
<dbReference type="Proteomes" id="UP000321567">
    <property type="component" value="Unassembled WGS sequence"/>
</dbReference>
<feature type="transmembrane region" description="Helical" evidence="2">
    <location>
        <begin position="36"/>
        <end position="54"/>
    </location>
</feature>
<organism evidence="4 5">
    <name type="scientific">Pararhodospirillum oryzae</name>
    <dbReference type="NCBI Taxonomy" id="478448"/>
    <lineage>
        <taxon>Bacteria</taxon>
        <taxon>Pseudomonadati</taxon>
        <taxon>Pseudomonadota</taxon>
        <taxon>Alphaproteobacteria</taxon>
        <taxon>Rhodospirillales</taxon>
        <taxon>Rhodospirillaceae</taxon>
        <taxon>Pararhodospirillum</taxon>
    </lineage>
</organism>
<dbReference type="Gene3D" id="1.25.40.10">
    <property type="entry name" value="Tetratricopeptide repeat domain"/>
    <property type="match status" value="1"/>
</dbReference>
<dbReference type="InterPro" id="IPR018704">
    <property type="entry name" value="SecYEG/CpoB_TPR"/>
</dbReference>
<dbReference type="EMBL" id="BJZO01000080">
    <property type="protein sequence ID" value="GEO82455.1"/>
    <property type="molecule type" value="Genomic_DNA"/>
</dbReference>
<keyword evidence="2" id="KW-1133">Transmembrane helix</keyword>
<gene>
    <name evidence="4" type="ORF">ROR02_25860</name>
</gene>
<evidence type="ECO:0000313" key="4">
    <source>
        <dbReference type="EMBL" id="GEO82455.1"/>
    </source>
</evidence>
<name>A0A512HAJ2_9PROT</name>